<protein>
    <submittedName>
        <fullName evidence="1">Uncharacterized protein</fullName>
    </submittedName>
</protein>
<reference evidence="1" key="1">
    <citation type="submission" date="2020-05" db="EMBL/GenBank/DDBJ databases">
        <authorList>
            <person name="Chiriac C."/>
            <person name="Salcher M."/>
            <person name="Ghai R."/>
            <person name="Kavagutti S V."/>
        </authorList>
    </citation>
    <scope>NUCLEOTIDE SEQUENCE</scope>
</reference>
<gene>
    <name evidence="1" type="ORF">UFOVP1229_77</name>
</gene>
<proteinExistence type="predicted"/>
<organism evidence="1">
    <name type="scientific">uncultured Caudovirales phage</name>
    <dbReference type="NCBI Taxonomy" id="2100421"/>
    <lineage>
        <taxon>Viruses</taxon>
        <taxon>Duplodnaviria</taxon>
        <taxon>Heunggongvirae</taxon>
        <taxon>Uroviricota</taxon>
        <taxon>Caudoviricetes</taxon>
        <taxon>Peduoviridae</taxon>
        <taxon>Maltschvirus</taxon>
        <taxon>Maltschvirus maltsch</taxon>
    </lineage>
</organism>
<name>A0A6J5R768_9CAUD</name>
<sequence>MTDQYLRREITRLVNSRPDGITIRDVASELNMLDDIRTRKPGPFERDDEFEYPFDATPSAVGRIASRLCRDGDISCLGPIGDHFGNTVLSSILMPRLTGLPPIDRTEYEVFA</sequence>
<evidence type="ECO:0000313" key="1">
    <source>
        <dbReference type="EMBL" id="CAB4191662.1"/>
    </source>
</evidence>
<accession>A0A6J5R768</accession>
<dbReference type="EMBL" id="LR797178">
    <property type="protein sequence ID" value="CAB4191662.1"/>
    <property type="molecule type" value="Genomic_DNA"/>
</dbReference>